<evidence type="ECO:0000256" key="4">
    <source>
        <dbReference type="ARBA" id="ARBA00023274"/>
    </source>
</evidence>
<dbReference type="InterPro" id="IPR010793">
    <property type="entry name" value="Ribosomal_mL37/mL65"/>
</dbReference>
<evidence type="ECO:0000313" key="7">
    <source>
        <dbReference type="WBParaSite" id="SSLN_0000796001-mRNA-1"/>
    </source>
</evidence>
<evidence type="ECO:0000256" key="1">
    <source>
        <dbReference type="ARBA" id="ARBA00004173"/>
    </source>
</evidence>
<dbReference type="Pfam" id="PF07147">
    <property type="entry name" value="PDCD9"/>
    <property type="match status" value="1"/>
</dbReference>
<reference evidence="7" key="1">
    <citation type="submission" date="2016-06" db="UniProtKB">
        <authorList>
            <consortium name="WormBaseParasite"/>
        </authorList>
    </citation>
    <scope>IDENTIFICATION</scope>
</reference>
<name>A0A183STX2_SCHSO</name>
<dbReference type="GO" id="GO:0006412">
    <property type="term" value="P:translation"/>
    <property type="evidence" value="ECO:0007669"/>
    <property type="project" value="InterPro"/>
</dbReference>
<keyword evidence="3" id="KW-0496">Mitochondrion</keyword>
<proteinExistence type="predicted"/>
<dbReference type="Proteomes" id="UP000275846">
    <property type="component" value="Unassembled WGS sequence"/>
</dbReference>
<evidence type="ECO:0000256" key="3">
    <source>
        <dbReference type="ARBA" id="ARBA00023128"/>
    </source>
</evidence>
<accession>A0A183STX2</accession>
<gene>
    <name evidence="5" type="ORF">SSLN_LOCUS7670</name>
</gene>
<dbReference type="AlphaFoldDB" id="A0A183STX2"/>
<protein>
    <submittedName>
        <fullName evidence="7">28S ribosomal protein S30, mitochondrial</fullName>
    </submittedName>
</protein>
<sequence>MLKRTGALTFSLSRLLHSSECLQKQPPWSRMRRKRKIVPPAQSLPFCDEDPVGGLKMEEVFPKPVTGVWGSTEESLKRKFFKKEEILKQSPTVFGKLRELYYLEDNMWYNNLDLPLLYLESLEFSQHITRTALHQTTLPPSSQPEEKTTILSQRLSQFLRDELHLLNKPYINTVDMSVEARRQRSSATHEFLCSLMECIHGTLAQLYPNSHLITRNNQIDNGAKVETFFKRTGYADLLNAHTSDSTLAEGLWEPVSEVLLDSDNLIRFRLRGQLNWQLRGQMPLQPFVSTDDPSCFQKYLPSALYRPESFGVEPVENYDFSCLPFTLNKILSEYLRTVAGYWSDTPFFKGDPCQFGLVGVVDTSRNEDLLDDLTTSTLLNAADRELIITRHGLSEGILTAFAWSSAIAYNQGFTLYNDLTYPIPVQLLLTDGHHFQLLRFQLNSLTALWKPEDAGLPFNMAWASQRLALYNQDEVVANDKITINTSALALIINALLREPMKPNEEINLRPYLAMTADNASDSLSQRLIPPSLSEEEQLKMSAGAHGEHLDAHLTPAERKALLATEASASKRTPLRIGNRPQPHPNDIFFLRVYKHTFYLLVPCYFFKSTNFCVNNLQPTEKTDLMEEFREQMPVFGGRSAALPEPHKQTLLKEKRRIREITPHRKVQRGPRRWR</sequence>
<dbReference type="PANTHER" id="PTHR13014:SF3">
    <property type="entry name" value="LARGE RIBOSOMAL SUBUNIT PROTEIN ML65"/>
    <property type="match status" value="1"/>
</dbReference>
<comment type="subcellular location">
    <subcellularLocation>
        <location evidence="1">Mitochondrion</location>
    </subcellularLocation>
</comment>
<reference evidence="5 6" key="2">
    <citation type="submission" date="2018-11" db="EMBL/GenBank/DDBJ databases">
        <authorList>
            <consortium name="Pathogen Informatics"/>
        </authorList>
    </citation>
    <scope>NUCLEOTIDE SEQUENCE [LARGE SCALE GENOMIC DNA]</scope>
    <source>
        <strain evidence="5 6">NST_G2</strain>
    </source>
</reference>
<dbReference type="InterPro" id="IPR039982">
    <property type="entry name" value="Ribosomal_mL65"/>
</dbReference>
<dbReference type="GO" id="GO:0005762">
    <property type="term" value="C:mitochondrial large ribosomal subunit"/>
    <property type="evidence" value="ECO:0007669"/>
    <property type="project" value="TreeGrafter"/>
</dbReference>
<organism evidence="7">
    <name type="scientific">Schistocephalus solidus</name>
    <name type="common">Tapeworm</name>
    <dbReference type="NCBI Taxonomy" id="70667"/>
    <lineage>
        <taxon>Eukaryota</taxon>
        <taxon>Metazoa</taxon>
        <taxon>Spiralia</taxon>
        <taxon>Lophotrochozoa</taxon>
        <taxon>Platyhelminthes</taxon>
        <taxon>Cestoda</taxon>
        <taxon>Eucestoda</taxon>
        <taxon>Diphyllobothriidea</taxon>
        <taxon>Diphyllobothriidae</taxon>
        <taxon>Schistocephalus</taxon>
    </lineage>
</organism>
<keyword evidence="2" id="KW-0689">Ribosomal protein</keyword>
<evidence type="ECO:0000313" key="5">
    <source>
        <dbReference type="EMBL" id="VDL94055.1"/>
    </source>
</evidence>
<evidence type="ECO:0000313" key="6">
    <source>
        <dbReference type="Proteomes" id="UP000275846"/>
    </source>
</evidence>
<dbReference type="EMBL" id="UYSU01034252">
    <property type="protein sequence ID" value="VDL94055.1"/>
    <property type="molecule type" value="Genomic_DNA"/>
</dbReference>
<dbReference type="OrthoDB" id="6041973at2759"/>
<dbReference type="PANTHER" id="PTHR13014">
    <property type="entry name" value="MITOCHONDRIAL 28S RIBOSOMAL PROTEIN S30/P52 PRO-APOTOTIC PROTEIN"/>
    <property type="match status" value="1"/>
</dbReference>
<dbReference type="STRING" id="70667.A0A183STX2"/>
<dbReference type="GO" id="GO:0003735">
    <property type="term" value="F:structural constituent of ribosome"/>
    <property type="evidence" value="ECO:0007669"/>
    <property type="project" value="InterPro"/>
</dbReference>
<evidence type="ECO:0000256" key="2">
    <source>
        <dbReference type="ARBA" id="ARBA00022980"/>
    </source>
</evidence>
<dbReference type="WBParaSite" id="SSLN_0000796001-mRNA-1">
    <property type="protein sequence ID" value="SSLN_0000796001-mRNA-1"/>
    <property type="gene ID" value="SSLN_0000796001"/>
</dbReference>
<keyword evidence="6" id="KW-1185">Reference proteome</keyword>
<keyword evidence="4" id="KW-0687">Ribonucleoprotein</keyword>